<dbReference type="STRING" id="670580.A0A1X6NHR3"/>
<dbReference type="RefSeq" id="XP_024344955.1">
    <property type="nucleotide sequence ID" value="XM_024476755.1"/>
</dbReference>
<dbReference type="OrthoDB" id="3027018at2759"/>
<gene>
    <name evidence="1" type="ORF">POSPLADRAFT_1030961</name>
</gene>
<proteinExistence type="predicted"/>
<dbReference type="EMBL" id="KZ110591">
    <property type="protein sequence ID" value="OSX68161.1"/>
    <property type="molecule type" value="Genomic_DNA"/>
</dbReference>
<dbReference type="PANTHER" id="PTHR38926:SF5">
    <property type="entry name" value="F-BOX AND LEUCINE-RICH REPEAT PROTEIN 6"/>
    <property type="match status" value="1"/>
</dbReference>
<dbReference type="Proteomes" id="UP000194127">
    <property type="component" value="Unassembled WGS sequence"/>
</dbReference>
<keyword evidence="2" id="KW-1185">Reference proteome</keyword>
<dbReference type="GeneID" id="36321706"/>
<dbReference type="SUPFAM" id="SSF52047">
    <property type="entry name" value="RNI-like"/>
    <property type="match status" value="1"/>
</dbReference>
<accession>A0A1X6NHR3</accession>
<evidence type="ECO:0000313" key="1">
    <source>
        <dbReference type="EMBL" id="OSX68161.1"/>
    </source>
</evidence>
<evidence type="ECO:0000313" key="2">
    <source>
        <dbReference type="Proteomes" id="UP000194127"/>
    </source>
</evidence>
<dbReference type="PANTHER" id="PTHR38926">
    <property type="entry name" value="F-BOX DOMAIN CONTAINING PROTEIN, EXPRESSED"/>
    <property type="match status" value="1"/>
</dbReference>
<organism evidence="1 2">
    <name type="scientific">Postia placenta MAD-698-R-SB12</name>
    <dbReference type="NCBI Taxonomy" id="670580"/>
    <lineage>
        <taxon>Eukaryota</taxon>
        <taxon>Fungi</taxon>
        <taxon>Dikarya</taxon>
        <taxon>Basidiomycota</taxon>
        <taxon>Agaricomycotina</taxon>
        <taxon>Agaricomycetes</taxon>
        <taxon>Polyporales</taxon>
        <taxon>Adustoporiaceae</taxon>
        <taxon>Rhodonia</taxon>
    </lineage>
</organism>
<dbReference type="Gene3D" id="3.80.10.10">
    <property type="entry name" value="Ribonuclease Inhibitor"/>
    <property type="match status" value="1"/>
</dbReference>
<dbReference type="InterPro" id="IPR032675">
    <property type="entry name" value="LRR_dom_sf"/>
</dbReference>
<reference evidence="1 2" key="1">
    <citation type="submission" date="2017-04" db="EMBL/GenBank/DDBJ databases">
        <title>Genome Sequence of the Model Brown-Rot Fungus Postia placenta SB12.</title>
        <authorList>
            <consortium name="DOE Joint Genome Institute"/>
            <person name="Gaskell J."/>
            <person name="Kersten P."/>
            <person name="Larrondo L.F."/>
            <person name="Canessa P."/>
            <person name="Martinez D."/>
            <person name="Hibbett D."/>
            <person name="Schmoll M."/>
            <person name="Kubicek C.P."/>
            <person name="Martinez A.T."/>
            <person name="Yadav J."/>
            <person name="Master E."/>
            <person name="Magnuson J.K."/>
            <person name="James T."/>
            <person name="Yaver D."/>
            <person name="Berka R."/>
            <person name="Labutti K."/>
            <person name="Lipzen A."/>
            <person name="Aerts A."/>
            <person name="Barry K."/>
            <person name="Henrissat B."/>
            <person name="Blanchette R."/>
            <person name="Grigoriev I."/>
            <person name="Cullen D."/>
        </authorList>
    </citation>
    <scope>NUCLEOTIDE SEQUENCE [LARGE SCALE GENOMIC DNA]</scope>
    <source>
        <strain evidence="1 2">MAD-698-R-SB12</strain>
    </source>
</reference>
<name>A0A1X6NHR3_9APHY</name>
<protein>
    <submittedName>
        <fullName evidence="1">Uncharacterized protein</fullName>
    </submittedName>
</protein>
<sequence>MTVIAVIKRYFIYYTSDPSEENASITELEAQIATLRIREEEARRISEFVSQQRCALEKERDRLIAQTNPFDRVPSELLIDIFEHFVERDDENNTSAFYFRPFTLSHVCHRWRCVALDTSGLWCAVLMTCHNTEMLLAQLARSKLHQLAIDVRVAPTTTRGEVVTSLWSLAAAATRWRTLTWAPSSHLLTHGFIFILHKLRSLPKLRLLDLAQEGEALHIKEDAQSSVHPDVFPALETLRLRRISPLDFPTCTLPNLRTLHIDFPNNTSRHLRMSNLCAILSRTPSLSELTLNGSVPLMDIYVDIRPTTLVNPDLPPRARRTPLQICPVALPRLSAFECSFPPPRDLWLFFHFLAVPALRRLELSFNAYTARWLQLYNDQLSEATVNPLLGEQPGPLAQLSQLEDLSVECVDIEGLTMALKRLNAPALKSLSLTYLPAEPKPGPLLPQLPRLESMFREPRIPTLTRLSISCFDLDLENTKTMLRYTQSLVHLTLRSCLGAGKVVCALSGGTCADGHVNHTASWICPRLERLTLVHCVDVRFRCLSGVVIARKAGSQMSFDAETIVQCTSASPMRGRRIRPLKKRVAPLANSSACNLQSYVAPEPLSGMPVNGSFVPGWKPHELLKPSRILSVHVEGCPRISRIEAMSLEEEGWDVPDVLWKP</sequence>
<dbReference type="AlphaFoldDB" id="A0A1X6NHR3"/>